<dbReference type="Proteomes" id="UP001590951">
    <property type="component" value="Unassembled WGS sequence"/>
</dbReference>
<keyword evidence="4 6" id="KW-1133">Transmembrane helix</keyword>
<keyword evidence="3 6" id="KW-0812">Transmembrane</keyword>
<sequence>MSLLRWYQMRLAQRPLLTQSITTAVLFATGDVMAQQAVEKVGADKHNFARTGRMALYGGCIFGPAATTWFAFLARSINFPNRPNLTIAARVITDQTVFASTNMFCFLSSMAIMEGSDPKEKLKSTYLEALKKNWMVWPPVQAVNFKFVPLEHRVLVVNVVSLGWNCYLSYVNSQGGTKGDDKGAKVRIPDT</sequence>
<dbReference type="EMBL" id="JBHFEH010000003">
    <property type="protein sequence ID" value="KAL2057916.1"/>
    <property type="molecule type" value="Genomic_DNA"/>
</dbReference>
<evidence type="ECO:0000313" key="8">
    <source>
        <dbReference type="Proteomes" id="UP001590951"/>
    </source>
</evidence>
<reference evidence="7 8" key="1">
    <citation type="submission" date="2024-09" db="EMBL/GenBank/DDBJ databases">
        <title>Rethinking Asexuality: The Enigmatic Case of Functional Sexual Genes in Lepraria (Stereocaulaceae).</title>
        <authorList>
            <person name="Doellman M."/>
            <person name="Sun Y."/>
            <person name="Barcenas-Pena A."/>
            <person name="Lumbsch H.T."/>
            <person name="Grewe F."/>
        </authorList>
    </citation>
    <scope>NUCLEOTIDE SEQUENCE [LARGE SCALE GENOMIC DNA]</scope>
    <source>
        <strain evidence="7 8">Grewe 0041</strain>
    </source>
</reference>
<comment type="subcellular location">
    <subcellularLocation>
        <location evidence="1">Membrane</location>
        <topology evidence="1">Multi-pass membrane protein</topology>
    </subcellularLocation>
</comment>
<gene>
    <name evidence="7" type="ORF">ABVK25_001533</name>
</gene>
<organism evidence="7 8">
    <name type="scientific">Lepraria finkii</name>
    <dbReference type="NCBI Taxonomy" id="1340010"/>
    <lineage>
        <taxon>Eukaryota</taxon>
        <taxon>Fungi</taxon>
        <taxon>Dikarya</taxon>
        <taxon>Ascomycota</taxon>
        <taxon>Pezizomycotina</taxon>
        <taxon>Lecanoromycetes</taxon>
        <taxon>OSLEUM clade</taxon>
        <taxon>Lecanoromycetidae</taxon>
        <taxon>Lecanorales</taxon>
        <taxon>Lecanorineae</taxon>
        <taxon>Stereocaulaceae</taxon>
        <taxon>Lepraria</taxon>
    </lineage>
</organism>
<accession>A0ABR4BM46</accession>
<keyword evidence="5 6" id="KW-0472">Membrane</keyword>
<dbReference type="PANTHER" id="PTHR11266:SF17">
    <property type="entry name" value="PROTEIN MPV17"/>
    <property type="match status" value="1"/>
</dbReference>
<evidence type="ECO:0000256" key="3">
    <source>
        <dbReference type="ARBA" id="ARBA00022692"/>
    </source>
</evidence>
<comment type="similarity">
    <text evidence="2 6">Belongs to the peroxisomal membrane protein PXMP2/4 family.</text>
</comment>
<protein>
    <submittedName>
        <fullName evidence="7">Uncharacterized protein</fullName>
    </submittedName>
</protein>
<evidence type="ECO:0000256" key="4">
    <source>
        <dbReference type="ARBA" id="ARBA00022989"/>
    </source>
</evidence>
<comment type="caution">
    <text evidence="7">The sequence shown here is derived from an EMBL/GenBank/DDBJ whole genome shotgun (WGS) entry which is preliminary data.</text>
</comment>
<proteinExistence type="inferred from homology"/>
<evidence type="ECO:0000313" key="7">
    <source>
        <dbReference type="EMBL" id="KAL2057916.1"/>
    </source>
</evidence>
<dbReference type="PANTHER" id="PTHR11266">
    <property type="entry name" value="PEROXISOMAL MEMBRANE PROTEIN 2, PXMP2 MPV17"/>
    <property type="match status" value="1"/>
</dbReference>
<evidence type="ECO:0000256" key="6">
    <source>
        <dbReference type="RuleBase" id="RU363053"/>
    </source>
</evidence>
<name>A0ABR4BM46_9LECA</name>
<dbReference type="Pfam" id="PF04117">
    <property type="entry name" value="Mpv17_PMP22"/>
    <property type="match status" value="1"/>
</dbReference>
<dbReference type="InterPro" id="IPR007248">
    <property type="entry name" value="Mpv17_PMP22"/>
</dbReference>
<comment type="caution">
    <text evidence="6">Lacks conserved residue(s) required for the propagation of feature annotation.</text>
</comment>
<evidence type="ECO:0000256" key="5">
    <source>
        <dbReference type="ARBA" id="ARBA00023136"/>
    </source>
</evidence>
<feature type="transmembrane region" description="Helical" evidence="6">
    <location>
        <begin position="54"/>
        <end position="74"/>
    </location>
</feature>
<evidence type="ECO:0000256" key="2">
    <source>
        <dbReference type="ARBA" id="ARBA00006824"/>
    </source>
</evidence>
<keyword evidence="8" id="KW-1185">Reference proteome</keyword>
<evidence type="ECO:0000256" key="1">
    <source>
        <dbReference type="ARBA" id="ARBA00004141"/>
    </source>
</evidence>